<feature type="compositionally biased region" description="Low complexity" evidence="1">
    <location>
        <begin position="401"/>
        <end position="413"/>
    </location>
</feature>
<accession>W7AG52</accession>
<dbReference type="Proteomes" id="UP000030640">
    <property type="component" value="Unassembled WGS sequence"/>
</dbReference>
<feature type="transmembrane region" description="Helical" evidence="2">
    <location>
        <begin position="467"/>
        <end position="492"/>
    </location>
</feature>
<keyword evidence="4" id="KW-1185">Reference proteome</keyword>
<dbReference type="AlphaFoldDB" id="W7AG52"/>
<evidence type="ECO:0000256" key="2">
    <source>
        <dbReference type="SAM" id="Phobius"/>
    </source>
</evidence>
<name>W7AG52_9APIC</name>
<proteinExistence type="predicted"/>
<feature type="region of interest" description="Disordered" evidence="1">
    <location>
        <begin position="401"/>
        <end position="459"/>
    </location>
</feature>
<evidence type="ECO:0000313" key="4">
    <source>
        <dbReference type="Proteomes" id="UP000030640"/>
    </source>
</evidence>
<protein>
    <submittedName>
        <fullName evidence="3">Uncharacterized protein</fullName>
    </submittedName>
</protein>
<gene>
    <name evidence="3" type="ORF">C922_05347</name>
</gene>
<dbReference type="GeneID" id="20040621"/>
<feature type="region of interest" description="Disordered" evidence="1">
    <location>
        <begin position="286"/>
        <end position="319"/>
    </location>
</feature>
<evidence type="ECO:0000256" key="1">
    <source>
        <dbReference type="SAM" id="MobiDB-lite"/>
    </source>
</evidence>
<keyword evidence="2" id="KW-0812">Transmembrane</keyword>
<keyword evidence="2" id="KW-0472">Membrane</keyword>
<feature type="compositionally biased region" description="Basic and acidic residues" evidence="1">
    <location>
        <begin position="301"/>
        <end position="319"/>
    </location>
</feature>
<evidence type="ECO:0000313" key="3">
    <source>
        <dbReference type="EMBL" id="EUD64281.1"/>
    </source>
</evidence>
<dbReference type="VEuPathDB" id="PlasmoDB:C922_05347"/>
<feature type="compositionally biased region" description="Polar residues" evidence="1">
    <location>
        <begin position="424"/>
        <end position="439"/>
    </location>
</feature>
<keyword evidence="2" id="KW-1133">Transmembrane helix</keyword>
<sequence>MKVSLKQSSWAGLPTPPKDSTCLPKQQKYCLGRLEAVEGAAKGFLGAWASSYKKGTDGLDWNGLMNSDNQLKQEVMPKGTDNEQWKGLLMCVMYEALNVTNIRAKTASGTKTLWTENNWRVALRDGVQDDWSANDSGQGMLRCLACLIAALMPNEQHLKPGRGRLAQHCKKIWETVAVDLREENRGLGQQKVEKLEEFLDLIQDLRGDDTNRYDGFGFLLSIYYGLSKCSSYGRNYELTGLLRRRSWDLSSMGACRITKGVFQCSGSSGNSSEIGLNIWTNSKERLVTERTRPKPQPLELSTDKQEEQEELRRKLEDSRRRMQEAVETITQRHLITHEAAQAVVFKTGKSDQLTSEDAHPNQHKKNQSPHGSATPEEQVASSHVTGEVERINPNATATITQSLGQSSQPEQGQQLGGPAGQGEKIQNTPSKQQTPTPTLFGQAENPEPKPSADAQGSPIRDAEPQAVILGTGQIIGAVMSTILSVAAMYGIYRVYRTKRNTRPQPSRWTAPEGTRVAYMSSSP</sequence>
<organism evidence="3 4">
    <name type="scientific">Plasmodium inui San Antonio 1</name>
    <dbReference type="NCBI Taxonomy" id="1237626"/>
    <lineage>
        <taxon>Eukaryota</taxon>
        <taxon>Sar</taxon>
        <taxon>Alveolata</taxon>
        <taxon>Apicomplexa</taxon>
        <taxon>Aconoidasida</taxon>
        <taxon>Haemosporida</taxon>
        <taxon>Plasmodiidae</taxon>
        <taxon>Plasmodium</taxon>
        <taxon>Plasmodium (Plasmodium)</taxon>
    </lineage>
</organism>
<reference evidence="3 4" key="1">
    <citation type="submission" date="2013-02" db="EMBL/GenBank/DDBJ databases">
        <title>The Genome Sequence of Plasmodium inui San Antonio 1.</title>
        <authorList>
            <consortium name="The Broad Institute Genome Sequencing Platform"/>
            <consortium name="The Broad Institute Genome Sequencing Center for Infectious Disease"/>
            <person name="Neafsey D."/>
            <person name="Cheeseman I."/>
            <person name="Volkman S."/>
            <person name="Adams J."/>
            <person name="Walker B."/>
            <person name="Young S.K."/>
            <person name="Zeng Q."/>
            <person name="Gargeya S."/>
            <person name="Fitzgerald M."/>
            <person name="Haas B."/>
            <person name="Abouelleil A."/>
            <person name="Alvarado L."/>
            <person name="Arachchi H.M."/>
            <person name="Berlin A.M."/>
            <person name="Chapman S.B."/>
            <person name="Dewar J."/>
            <person name="Goldberg J."/>
            <person name="Griggs A."/>
            <person name="Gujja S."/>
            <person name="Hansen M."/>
            <person name="Howarth C."/>
            <person name="Imamovic A."/>
            <person name="Larimer J."/>
            <person name="McCowan C."/>
            <person name="Murphy C."/>
            <person name="Neiman D."/>
            <person name="Pearson M."/>
            <person name="Priest M."/>
            <person name="Roberts A."/>
            <person name="Saif S."/>
            <person name="Shea T."/>
            <person name="Sisk P."/>
            <person name="Sykes S."/>
            <person name="Wortman J."/>
            <person name="Nusbaum C."/>
            <person name="Birren B."/>
        </authorList>
    </citation>
    <scope>NUCLEOTIDE SEQUENCE [LARGE SCALE GENOMIC DNA]</scope>
    <source>
        <strain evidence="3 4">San Antonio 1</strain>
    </source>
</reference>
<dbReference type="RefSeq" id="XP_008819140.1">
    <property type="nucleotide sequence ID" value="XM_008820918.1"/>
</dbReference>
<feature type="region of interest" description="Disordered" evidence="1">
    <location>
        <begin position="349"/>
        <end position="385"/>
    </location>
</feature>
<dbReference type="EMBL" id="KI965517">
    <property type="protein sequence ID" value="EUD64281.1"/>
    <property type="molecule type" value="Genomic_DNA"/>
</dbReference>
<feature type="region of interest" description="Disordered" evidence="1">
    <location>
        <begin position="501"/>
        <end position="523"/>
    </location>
</feature>